<dbReference type="InterPro" id="IPR007274">
    <property type="entry name" value="Cop_transporter"/>
</dbReference>
<accession>A0ABP1S4P8</accession>
<evidence type="ECO:0000256" key="4">
    <source>
        <dbReference type="RuleBase" id="RU367022"/>
    </source>
</evidence>
<keyword evidence="4" id="KW-0186">Copper</keyword>
<gene>
    <name evidence="6" type="ORF">ODALV1_LOCUS29785</name>
</gene>
<comment type="caution">
    <text evidence="6">The sequence shown here is derived from an EMBL/GenBank/DDBJ whole genome shotgun (WGS) entry which is preliminary data.</text>
</comment>
<feature type="region of interest" description="Disordered" evidence="5">
    <location>
        <begin position="1"/>
        <end position="58"/>
    </location>
</feature>
<dbReference type="PANTHER" id="PTHR12483:SF115">
    <property type="entry name" value="COPPER TRANSPORT PROTEIN"/>
    <property type="match status" value="1"/>
</dbReference>
<keyword evidence="7" id="KW-1185">Reference proteome</keyword>
<protein>
    <recommendedName>
        <fullName evidence="4">Copper transport protein</fullName>
    </recommendedName>
</protein>
<evidence type="ECO:0000256" key="3">
    <source>
        <dbReference type="ARBA" id="ARBA00023136"/>
    </source>
</evidence>
<dbReference type="Pfam" id="PF04145">
    <property type="entry name" value="Ctr"/>
    <property type="match status" value="1"/>
</dbReference>
<dbReference type="PANTHER" id="PTHR12483">
    <property type="entry name" value="SOLUTE CARRIER FAMILY 31 COPPER TRANSPORTERS"/>
    <property type="match status" value="1"/>
</dbReference>
<keyword evidence="4" id="KW-0187">Copper transport</keyword>
<keyword evidence="3 4" id="KW-0472">Membrane</keyword>
<dbReference type="Proteomes" id="UP001642540">
    <property type="component" value="Unassembled WGS sequence"/>
</dbReference>
<keyword evidence="1 4" id="KW-0812">Transmembrane</keyword>
<evidence type="ECO:0000313" key="7">
    <source>
        <dbReference type="Proteomes" id="UP001642540"/>
    </source>
</evidence>
<dbReference type="EMBL" id="CAXLJM020000160">
    <property type="protein sequence ID" value="CAL8143657.1"/>
    <property type="molecule type" value="Genomic_DNA"/>
</dbReference>
<keyword evidence="4" id="KW-0813">Transport</keyword>
<keyword evidence="2 4" id="KW-1133">Transmembrane helix</keyword>
<sequence length="214" mass="23969">MDHSAHNHHGHGDHSGHSMGMGASSMNQTTTVPPVHDHVHDHSQHSGHGDHSGMDMDMDHGGVHSMGHHSMFFHGGVDETILFEFWKISETGGLIISMIVIFFLAFAYEGLKFYREHLYRHSFQTVQLSTVAMPVENGTVQETHKTVQVKVFSAIHGWQTVLHIIQMVVSYFLMLIFMTYNVWLCVAVALGAGAGYFCFGWKKSVVVDVTEHCH</sequence>
<evidence type="ECO:0000313" key="6">
    <source>
        <dbReference type="EMBL" id="CAL8143657.1"/>
    </source>
</evidence>
<feature type="compositionally biased region" description="Basic and acidic residues" evidence="5">
    <location>
        <begin position="35"/>
        <end position="58"/>
    </location>
</feature>
<feature type="transmembrane region" description="Helical" evidence="4">
    <location>
        <begin position="92"/>
        <end position="111"/>
    </location>
</feature>
<feature type="compositionally biased region" description="Basic and acidic residues" evidence="5">
    <location>
        <begin position="1"/>
        <end position="16"/>
    </location>
</feature>
<evidence type="ECO:0000256" key="5">
    <source>
        <dbReference type="SAM" id="MobiDB-lite"/>
    </source>
</evidence>
<organism evidence="6 7">
    <name type="scientific">Orchesella dallaii</name>
    <dbReference type="NCBI Taxonomy" id="48710"/>
    <lineage>
        <taxon>Eukaryota</taxon>
        <taxon>Metazoa</taxon>
        <taxon>Ecdysozoa</taxon>
        <taxon>Arthropoda</taxon>
        <taxon>Hexapoda</taxon>
        <taxon>Collembola</taxon>
        <taxon>Entomobryomorpha</taxon>
        <taxon>Entomobryoidea</taxon>
        <taxon>Orchesellidae</taxon>
        <taxon>Orchesellinae</taxon>
        <taxon>Orchesella</taxon>
    </lineage>
</organism>
<reference evidence="6 7" key="1">
    <citation type="submission" date="2024-08" db="EMBL/GenBank/DDBJ databases">
        <authorList>
            <person name="Cucini C."/>
            <person name="Frati F."/>
        </authorList>
    </citation>
    <scope>NUCLEOTIDE SEQUENCE [LARGE SCALE GENOMIC DNA]</scope>
</reference>
<keyword evidence="4" id="KW-0406">Ion transport</keyword>
<evidence type="ECO:0000256" key="2">
    <source>
        <dbReference type="ARBA" id="ARBA00022989"/>
    </source>
</evidence>
<feature type="compositionally biased region" description="Low complexity" evidence="5">
    <location>
        <begin position="17"/>
        <end position="27"/>
    </location>
</feature>
<proteinExistence type="inferred from homology"/>
<name>A0ABP1S4P8_9HEXA</name>
<comment type="similarity">
    <text evidence="4">Belongs to the copper transporter (Ctr) (TC 1.A.56) family. SLC31A subfamily.</text>
</comment>
<evidence type="ECO:0000256" key="1">
    <source>
        <dbReference type="ARBA" id="ARBA00022692"/>
    </source>
</evidence>
<comment type="subcellular location">
    <subcellularLocation>
        <location evidence="4">Membrane</location>
        <topology evidence="4">Multi-pass membrane protein</topology>
    </subcellularLocation>
</comment>